<organism evidence="11 12">
    <name type="scientific">Prochlorococcus marinus (strain SARG / CCMP1375 / SS120)</name>
    <dbReference type="NCBI Taxonomy" id="167539"/>
    <lineage>
        <taxon>Bacteria</taxon>
        <taxon>Bacillati</taxon>
        <taxon>Cyanobacteriota</taxon>
        <taxon>Cyanophyceae</taxon>
        <taxon>Synechococcales</taxon>
        <taxon>Prochlorococcaceae</taxon>
        <taxon>Prochlorococcus</taxon>
    </lineage>
</organism>
<feature type="transmembrane region" description="Helical" evidence="9">
    <location>
        <begin position="53"/>
        <end position="83"/>
    </location>
</feature>
<evidence type="ECO:0000313" key="12">
    <source>
        <dbReference type="Proteomes" id="UP000001420"/>
    </source>
</evidence>
<feature type="transmembrane region" description="Helical" evidence="9">
    <location>
        <begin position="12"/>
        <end position="33"/>
    </location>
</feature>
<dbReference type="GO" id="GO:0004190">
    <property type="term" value="F:aspartic-type endopeptidase activity"/>
    <property type="evidence" value="ECO:0007669"/>
    <property type="project" value="UniProtKB-UniRule"/>
</dbReference>
<keyword evidence="5 9" id="KW-0064">Aspartyl protease</keyword>
<sequence>MNRYLFKSINIFHFSFILILIDQATKYLFSININQDSFDLIPGVIRFYVVKNYGAAFSIFSNFPLTLSFLSLFVSLALIILICKKTYFDFNQAIAFSMLLGGTVGNGLDRWRLGYVVDFIQIVPFNFPVFNFADIAINIAVLFLLLEYVIPKKYKV</sequence>
<evidence type="ECO:0000256" key="3">
    <source>
        <dbReference type="ARBA" id="ARBA00022670"/>
    </source>
</evidence>
<keyword evidence="4 9" id="KW-0812">Transmembrane</keyword>
<evidence type="ECO:0000256" key="2">
    <source>
        <dbReference type="ARBA" id="ARBA00022475"/>
    </source>
</evidence>
<evidence type="ECO:0000256" key="8">
    <source>
        <dbReference type="ARBA" id="ARBA00023136"/>
    </source>
</evidence>
<evidence type="ECO:0000256" key="4">
    <source>
        <dbReference type="ARBA" id="ARBA00022692"/>
    </source>
</evidence>
<dbReference type="PANTHER" id="PTHR33695">
    <property type="entry name" value="LIPOPROTEIN SIGNAL PEPTIDASE"/>
    <property type="match status" value="1"/>
</dbReference>
<dbReference type="HOGENOM" id="CLU_083252_3_2_3"/>
<evidence type="ECO:0000256" key="9">
    <source>
        <dbReference type="HAMAP-Rule" id="MF_00161"/>
    </source>
</evidence>
<keyword evidence="2 9" id="KW-1003">Cell membrane</keyword>
<keyword evidence="12" id="KW-1185">Reference proteome</keyword>
<dbReference type="Pfam" id="PF01252">
    <property type="entry name" value="Peptidase_A8"/>
    <property type="match status" value="1"/>
</dbReference>
<dbReference type="HAMAP" id="MF_00161">
    <property type="entry name" value="LspA"/>
    <property type="match status" value="1"/>
</dbReference>
<evidence type="ECO:0000256" key="7">
    <source>
        <dbReference type="ARBA" id="ARBA00022989"/>
    </source>
</evidence>
<keyword evidence="6 9" id="KW-0378">Hydrolase</keyword>
<keyword evidence="9" id="KW-0997">Cell inner membrane</keyword>
<dbReference type="PANTHER" id="PTHR33695:SF1">
    <property type="entry name" value="LIPOPROTEIN SIGNAL PEPTIDASE"/>
    <property type="match status" value="1"/>
</dbReference>
<reference evidence="11 12" key="1">
    <citation type="journal article" date="2003" name="Proc. Natl. Acad. Sci. U.S.A.">
        <title>Genome sequence of the cyanobacterium Prochlorococcus marinus SS120, a nearly minimal oxyphototrophic genome.</title>
        <authorList>
            <person name="Dufresne A."/>
            <person name="Salanoubat M."/>
            <person name="Partensky F."/>
            <person name="Artiguenave F."/>
            <person name="Axmann I.M."/>
            <person name="Barbe V."/>
            <person name="Duprat S."/>
            <person name="Galperin M.Y."/>
            <person name="Koonin E.V."/>
            <person name="Le Gall F."/>
            <person name="Makarova K.S."/>
            <person name="Ostrowski M."/>
            <person name="Oztas S."/>
            <person name="Robert C."/>
            <person name="Rogozin I.B."/>
            <person name="Scanlan D.J."/>
            <person name="Tandeau de Marsac N."/>
            <person name="Weissenbach J."/>
            <person name="Wincker P."/>
            <person name="Wolf Y.I."/>
            <person name="Hess W.R."/>
        </authorList>
    </citation>
    <scope>NUCLEOTIDE SEQUENCE [LARGE SCALE GENOMIC DNA]</scope>
    <source>
        <strain evidence="12">SARG / CCMP1375 / SS120</strain>
    </source>
</reference>
<keyword evidence="11" id="KW-0449">Lipoprotein</keyword>
<gene>
    <name evidence="9 11" type="primary">lspA</name>
    <name evidence="11" type="ordered locus">Pro_1032</name>
</gene>
<dbReference type="PRINTS" id="PR00781">
    <property type="entry name" value="LIPOSIGPTASE"/>
</dbReference>
<evidence type="ECO:0000256" key="6">
    <source>
        <dbReference type="ARBA" id="ARBA00022801"/>
    </source>
</evidence>
<dbReference type="EnsemblBacteria" id="AAQ00077">
    <property type="protein sequence ID" value="AAQ00077"/>
    <property type="gene ID" value="Pro_1032"/>
</dbReference>
<feature type="transmembrane region" description="Helical" evidence="9">
    <location>
        <begin position="90"/>
        <end position="108"/>
    </location>
</feature>
<dbReference type="Proteomes" id="UP000001420">
    <property type="component" value="Chromosome"/>
</dbReference>
<comment type="subcellular location">
    <subcellularLocation>
        <location evidence="9">Cell inner membrane</location>
        <topology evidence="9">Multi-pass membrane protein</topology>
    </subcellularLocation>
</comment>
<proteinExistence type="inferred from homology"/>
<dbReference type="EMBL" id="AE017126">
    <property type="protein sequence ID" value="AAQ00077.1"/>
    <property type="molecule type" value="Genomic_DNA"/>
</dbReference>
<keyword evidence="3 9" id="KW-0645">Protease</keyword>
<comment type="function">
    <text evidence="9">This protein specifically catalyzes the removal of signal peptides from prolipoproteins.</text>
</comment>
<feature type="active site" evidence="9">
    <location>
        <position position="118"/>
    </location>
</feature>
<dbReference type="KEGG" id="pma:Pro_1032"/>
<dbReference type="RefSeq" id="WP_011125184.1">
    <property type="nucleotide sequence ID" value="NC_005042.1"/>
</dbReference>
<dbReference type="UniPathway" id="UPA00665"/>
<dbReference type="EC" id="3.4.23.36" evidence="9"/>
<dbReference type="PATRIC" id="fig|167539.5.peg.1083"/>
<dbReference type="STRING" id="167539.Pro_1032"/>
<name>Q7VBR0_PROMA</name>
<evidence type="ECO:0000313" key="11">
    <source>
        <dbReference type="EMBL" id="AAQ00077.1"/>
    </source>
</evidence>
<dbReference type="NCBIfam" id="TIGR00077">
    <property type="entry name" value="lspA"/>
    <property type="match status" value="1"/>
</dbReference>
<dbReference type="InterPro" id="IPR001872">
    <property type="entry name" value="Peptidase_A8"/>
</dbReference>
<evidence type="ECO:0000256" key="5">
    <source>
        <dbReference type="ARBA" id="ARBA00022750"/>
    </source>
</evidence>
<feature type="active site" evidence="9">
    <location>
        <position position="134"/>
    </location>
</feature>
<dbReference type="GO" id="GO:0006508">
    <property type="term" value="P:proteolysis"/>
    <property type="evidence" value="ECO:0007669"/>
    <property type="project" value="UniProtKB-KW"/>
</dbReference>
<dbReference type="OrthoDB" id="9810259at2"/>
<feature type="transmembrane region" description="Helical" evidence="9">
    <location>
        <begin position="128"/>
        <end position="150"/>
    </location>
</feature>
<keyword evidence="8 9" id="KW-0472">Membrane</keyword>
<evidence type="ECO:0000256" key="10">
    <source>
        <dbReference type="RuleBase" id="RU004181"/>
    </source>
</evidence>
<comment type="pathway">
    <text evidence="9">Protein modification; lipoprotein biosynthesis (signal peptide cleavage).</text>
</comment>
<dbReference type="GO" id="GO:0005886">
    <property type="term" value="C:plasma membrane"/>
    <property type="evidence" value="ECO:0007669"/>
    <property type="project" value="UniProtKB-SubCell"/>
</dbReference>
<protein>
    <recommendedName>
        <fullName evidence="9">Lipoprotein signal peptidase</fullName>
        <ecNumber evidence="9">3.4.23.36</ecNumber>
    </recommendedName>
    <alternativeName>
        <fullName evidence="9">Prolipoprotein signal peptidase</fullName>
    </alternativeName>
    <alternativeName>
        <fullName evidence="9">Signal peptidase II</fullName>
        <shortName evidence="9">SPase II</shortName>
    </alternativeName>
</protein>
<dbReference type="eggNOG" id="COG0597">
    <property type="taxonomic scope" value="Bacteria"/>
</dbReference>
<keyword evidence="7 9" id="KW-1133">Transmembrane helix</keyword>
<comment type="similarity">
    <text evidence="1 9 10">Belongs to the peptidase A8 family.</text>
</comment>
<accession>Q7VBR0</accession>
<comment type="catalytic activity">
    <reaction evidence="9">
        <text>Release of signal peptides from bacterial membrane prolipoproteins. Hydrolyzes -Xaa-Yaa-Zaa-|-(S,diacylglyceryl)Cys-, in which Xaa is hydrophobic (preferably Leu), and Yaa (Ala or Ser) and Zaa (Gly or Ala) have small, neutral side chains.</text>
        <dbReference type="EC" id="3.4.23.36"/>
    </reaction>
</comment>
<dbReference type="AlphaFoldDB" id="Q7VBR0"/>
<evidence type="ECO:0000256" key="1">
    <source>
        <dbReference type="ARBA" id="ARBA00006139"/>
    </source>
</evidence>